<dbReference type="RefSeq" id="WP_236061004.1">
    <property type="nucleotide sequence ID" value="NZ_CAJNAS010000003.1"/>
</dbReference>
<accession>A0A9N8MMY1</accession>
<dbReference type="EMBL" id="CAJNAS010000003">
    <property type="protein sequence ID" value="CAE6875289.1"/>
    <property type="molecule type" value="Genomic_DNA"/>
</dbReference>
<dbReference type="InterPro" id="IPR021327">
    <property type="entry name" value="DUF2934"/>
</dbReference>
<organism evidence="1 2">
    <name type="scientific">Paraburkholderia domus</name>
    <dbReference type="NCBI Taxonomy" id="2793075"/>
    <lineage>
        <taxon>Bacteria</taxon>
        <taxon>Pseudomonadati</taxon>
        <taxon>Pseudomonadota</taxon>
        <taxon>Betaproteobacteria</taxon>
        <taxon>Burkholderiales</taxon>
        <taxon>Burkholderiaceae</taxon>
        <taxon>Paraburkholderia</taxon>
    </lineage>
</organism>
<gene>
    <name evidence="1" type="ORF">R70211_01642</name>
</gene>
<evidence type="ECO:0000313" key="2">
    <source>
        <dbReference type="Proteomes" id="UP000675121"/>
    </source>
</evidence>
<keyword evidence="2" id="KW-1185">Reference proteome</keyword>
<sequence>MPEMTLAERIRERAFQLWQLDGSLEGCADEYWRIARALVEREAQPDFAQRSLDSDCAVPD</sequence>
<reference evidence="1" key="1">
    <citation type="submission" date="2021-02" db="EMBL/GenBank/DDBJ databases">
        <authorList>
            <person name="Vanwijnsberghe S."/>
        </authorList>
    </citation>
    <scope>NUCLEOTIDE SEQUENCE</scope>
    <source>
        <strain evidence="1">R-70211</strain>
    </source>
</reference>
<dbReference type="Pfam" id="PF11154">
    <property type="entry name" value="DUF2934"/>
    <property type="match status" value="1"/>
</dbReference>
<dbReference type="Proteomes" id="UP000675121">
    <property type="component" value="Unassembled WGS sequence"/>
</dbReference>
<evidence type="ECO:0000313" key="1">
    <source>
        <dbReference type="EMBL" id="CAE6875289.1"/>
    </source>
</evidence>
<proteinExistence type="predicted"/>
<evidence type="ECO:0008006" key="3">
    <source>
        <dbReference type="Google" id="ProtNLM"/>
    </source>
</evidence>
<dbReference type="AlphaFoldDB" id="A0A9N8MMY1"/>
<name>A0A9N8MMY1_9BURK</name>
<protein>
    <recommendedName>
        <fullName evidence="3">DUF2934 domain-containing protein</fullName>
    </recommendedName>
</protein>
<comment type="caution">
    <text evidence="1">The sequence shown here is derived from an EMBL/GenBank/DDBJ whole genome shotgun (WGS) entry which is preliminary data.</text>
</comment>